<dbReference type="Gene3D" id="3.40.50.1820">
    <property type="entry name" value="alpha/beta hydrolase"/>
    <property type="match status" value="1"/>
</dbReference>
<dbReference type="Pfam" id="PF00561">
    <property type="entry name" value="Abhydrolase_1"/>
    <property type="match status" value="1"/>
</dbReference>
<dbReference type="AlphaFoldDB" id="A0A4Q2TW73"/>
<sequence>MAMSLIHINGADLFVEEFGTGDPVIFTHALFFSGRMYERQIERIAARYRCITVDWRGMGRSSKPLGGYDVDNLCHDVIGVADRLGLDRFHWVGMSVGGVTGIRIAAQMPQRIRSLAIGGASAEAEPIEKVVKYEKLLLDGFARDPASVVDGLLPILYGEPFRADPLRADLLARERELILSNDGPAVARASAPILRRVDIRHMLPHVRSPTYVFCGALDGANPPEKSRTIAAGISGSLLEVFDGVGHQPNVEAPGLLADRLLEHFDRASRATP</sequence>
<evidence type="ECO:0000313" key="3">
    <source>
        <dbReference type="Proteomes" id="UP000291088"/>
    </source>
</evidence>
<dbReference type="SUPFAM" id="SSF53474">
    <property type="entry name" value="alpha/beta-Hydrolases"/>
    <property type="match status" value="1"/>
</dbReference>
<accession>A0A4Q2TW73</accession>
<evidence type="ECO:0000313" key="2">
    <source>
        <dbReference type="EMBL" id="RYC23257.1"/>
    </source>
</evidence>
<dbReference type="GO" id="GO:0016787">
    <property type="term" value="F:hydrolase activity"/>
    <property type="evidence" value="ECO:0007669"/>
    <property type="project" value="UniProtKB-KW"/>
</dbReference>
<reference evidence="2 3" key="1">
    <citation type="submission" date="2019-01" db="EMBL/GenBank/DDBJ databases">
        <authorList>
            <person name="Deng T."/>
        </authorList>
    </citation>
    <scope>NUCLEOTIDE SEQUENCE [LARGE SCALE GENOMIC DNA]</scope>
    <source>
        <strain evidence="2 3">F8825</strain>
    </source>
</reference>
<protein>
    <submittedName>
        <fullName evidence="2">Alpha/beta fold hydrolase</fullName>
    </submittedName>
</protein>
<dbReference type="EMBL" id="SDVB01000106">
    <property type="protein sequence ID" value="RYC23257.1"/>
    <property type="molecule type" value="Genomic_DNA"/>
</dbReference>
<dbReference type="InterPro" id="IPR050471">
    <property type="entry name" value="AB_hydrolase"/>
</dbReference>
<dbReference type="OrthoDB" id="9779853at2"/>
<keyword evidence="2" id="KW-0378">Hydrolase</keyword>
<name>A0A4Q2TW73_9HYPH</name>
<feature type="domain" description="AB hydrolase-1" evidence="1">
    <location>
        <begin position="23"/>
        <end position="252"/>
    </location>
</feature>
<gene>
    <name evidence="2" type="ORF">EUU22_03940</name>
</gene>
<dbReference type="InterPro" id="IPR000073">
    <property type="entry name" value="AB_hydrolase_1"/>
</dbReference>
<proteinExistence type="predicted"/>
<dbReference type="Proteomes" id="UP000291088">
    <property type="component" value="Unassembled WGS sequence"/>
</dbReference>
<comment type="caution">
    <text evidence="2">The sequence shown here is derived from an EMBL/GenBank/DDBJ whole genome shotgun (WGS) entry which is preliminary data.</text>
</comment>
<evidence type="ECO:0000259" key="1">
    <source>
        <dbReference type="Pfam" id="PF00561"/>
    </source>
</evidence>
<organism evidence="2 3">
    <name type="scientific">Ciceribacter ferrooxidans</name>
    <dbReference type="NCBI Taxonomy" id="2509717"/>
    <lineage>
        <taxon>Bacteria</taxon>
        <taxon>Pseudomonadati</taxon>
        <taxon>Pseudomonadota</taxon>
        <taxon>Alphaproteobacteria</taxon>
        <taxon>Hyphomicrobiales</taxon>
        <taxon>Rhizobiaceae</taxon>
        <taxon>Ciceribacter</taxon>
    </lineage>
</organism>
<dbReference type="PANTHER" id="PTHR43433:SF1">
    <property type="entry name" value="BLL5160 PROTEIN"/>
    <property type="match status" value="1"/>
</dbReference>
<dbReference type="InterPro" id="IPR029058">
    <property type="entry name" value="AB_hydrolase_fold"/>
</dbReference>
<keyword evidence="3" id="KW-1185">Reference proteome</keyword>
<dbReference type="PANTHER" id="PTHR43433">
    <property type="entry name" value="HYDROLASE, ALPHA/BETA FOLD FAMILY PROTEIN"/>
    <property type="match status" value="1"/>
</dbReference>
<dbReference type="PRINTS" id="PR00111">
    <property type="entry name" value="ABHYDROLASE"/>
</dbReference>